<dbReference type="Gene3D" id="1.25.40.10">
    <property type="entry name" value="Tetratricopeptide repeat domain"/>
    <property type="match status" value="1"/>
</dbReference>
<protein>
    <recommendedName>
        <fullName evidence="2">CHAT domain-containing protein</fullName>
    </recommendedName>
</protein>
<gene>
    <name evidence="3" type="ORF">SOCE26_051010</name>
</gene>
<proteinExistence type="predicted"/>
<evidence type="ECO:0000313" key="4">
    <source>
        <dbReference type="Proteomes" id="UP000238348"/>
    </source>
</evidence>
<dbReference type="Pfam" id="PF12770">
    <property type="entry name" value="CHAT"/>
    <property type="match status" value="1"/>
</dbReference>
<dbReference type="SUPFAM" id="SSF48452">
    <property type="entry name" value="TPR-like"/>
    <property type="match status" value="1"/>
</dbReference>
<dbReference type="PANTHER" id="PTHR10098">
    <property type="entry name" value="RAPSYN-RELATED"/>
    <property type="match status" value="1"/>
</dbReference>
<evidence type="ECO:0000259" key="2">
    <source>
        <dbReference type="Pfam" id="PF12770"/>
    </source>
</evidence>
<dbReference type="InterPro" id="IPR011990">
    <property type="entry name" value="TPR-like_helical_dom_sf"/>
</dbReference>
<dbReference type="Proteomes" id="UP000238348">
    <property type="component" value="Chromosome"/>
</dbReference>
<organism evidence="3 4">
    <name type="scientific">Sorangium cellulosum</name>
    <name type="common">Polyangium cellulosum</name>
    <dbReference type="NCBI Taxonomy" id="56"/>
    <lineage>
        <taxon>Bacteria</taxon>
        <taxon>Pseudomonadati</taxon>
        <taxon>Myxococcota</taxon>
        <taxon>Polyangia</taxon>
        <taxon>Polyangiales</taxon>
        <taxon>Polyangiaceae</taxon>
        <taxon>Sorangium</taxon>
    </lineage>
</organism>
<reference evidence="3 4" key="1">
    <citation type="submission" date="2015-09" db="EMBL/GenBank/DDBJ databases">
        <title>Sorangium comparison.</title>
        <authorList>
            <person name="Zaburannyi N."/>
            <person name="Bunk B."/>
            <person name="Overmann J."/>
            <person name="Mueller R."/>
        </authorList>
    </citation>
    <scope>NUCLEOTIDE SEQUENCE [LARGE SCALE GENOMIC DNA]</scope>
    <source>
        <strain evidence="3 4">So ce26</strain>
    </source>
</reference>
<feature type="domain" description="CHAT" evidence="2">
    <location>
        <begin position="679"/>
        <end position="894"/>
    </location>
</feature>
<evidence type="ECO:0000313" key="3">
    <source>
        <dbReference type="EMBL" id="AUX43649.1"/>
    </source>
</evidence>
<dbReference type="EMBL" id="CP012673">
    <property type="protein sequence ID" value="AUX43649.1"/>
    <property type="molecule type" value="Genomic_DNA"/>
</dbReference>
<feature type="region of interest" description="Disordered" evidence="1">
    <location>
        <begin position="902"/>
        <end position="940"/>
    </location>
</feature>
<dbReference type="InterPro" id="IPR024983">
    <property type="entry name" value="CHAT_dom"/>
</dbReference>
<name>A0A2L0EWL6_SORCE</name>
<accession>A0A2L0EWL6</accession>
<evidence type="ECO:0000256" key="1">
    <source>
        <dbReference type="SAM" id="MobiDB-lite"/>
    </source>
</evidence>
<sequence length="1847" mass="203327">MPHRPSRQDSLASWITLGRRITFEEEVCSTPLGRRSWALRQKALRLFRLGQGENAFRLYEEAASLHAEGDQSPAAAMCWYDLAESYTRRRTGVRLANLTAAEGLYRRALASPALQRDPHRAAKVRNGLASCLRHIAKEPLGEPRQTQLLDEAARLFEEAVTIARQGGHIAWEAMASYLHNWANLDDQQDRWNDAILRMDQAEEYARSITSPEDHGSGDDVLSRILVHAAQKRLRRDASGDRQRAIAQLREAVGIAHPEWIDRARLALAGALLASGTALRDEALVQLRGVRAARLTSEGLRELADAYRRAGLRQEALRVLHRLVQDAMGAWHEAMATHSAYMRVSEAQEAAHLAARLYVEEGDVLEAFITLEYTSGTRFSEASDMYCLRPASAVGRALKDRHASTGALAVELETLSDRLALVPDDHRRNYVQLVRASLREARADAEARGFDLGGMTCNTDAVLAELDRAAQRSDPAGYLRRRAEQVKAEAERIESRLIEIAPEANPYGRPWVYRLGADLLRDLLREHRDHALIRLSLTTDLLVLAVWLEGDELVARSHRVRVPEHLHSRLALHQRDPEHAPAQDIAADLLALDLSPALPPRRMAQAVVLPSFMASFLPLAAVGPAGGTLLDRFDAVTCMPCLTPLFDRQSPHRPRAGLLTVAPGQTCHHGIALDVALPGERRLIDAEATVDRVLEATRQADVVCFYTHGCHEGELGPEIQLQDGALDRSRLDARWVGIERVELWACQSGVNLPYDVLTPAVDETFGLDNELLNVGVRSAIGTLWRVPDLVTACLVHRYRRGLLEGRAAPRALADAQRWWRDEGVRALGERLRCMPPREALRDFVRQLGLGAPVDEADVDALLGPAPAGGRSMEKVERLLARLANPLSWAGFRFVGVAERRPSAPWTADHGRPLTPAEQQEVERLLSERPEEAGAEPLSYDDWQEKQLAEATALERGAGPTPDQAIHVARLYRDRVVSSHRLNLLCGLAWLHEAIASLEQTTKGAKQQKLARQRLSLEAAWLWIDVARGEALNGMELALMRPPPVAVARARRMLEGAPDGVHARTARAWVDFLDAGDGGVRTADGFEAALRCAWEQVAPVIRGEVPDGYEGLRTLAAACELALIAPTLLPDAVEVCLACARPRVESPKWKRGLAACGFRLRSAVALLGQHAREPVALPLSGPGLLTARELARETFTAILEHEDAELHEAASFEQRVHRCFNAIEGNLWGYCDDDRWPLWRSSGTLGAAYRRLSSLVLESYARRAPSEKLASQLIAQLNFAADLRLVALSRWVRLFEPAPGSPLAGFWECVRDREMLLDRLEQAALLPDLERLHGSPARVQPHRLDPFRCSSEEIVRRFEWDIDLLPWSLADLTARRDAKIAAFGAAGNAEELTRAVEGLWKTLRDHEEAMRLSGAPLPDVPIAQAIDPGIRLDDGERLLRRLPPGTVVLGMALGPEGRLIAATVWNADERMQQRGHLTDVEAGWQVRHFLAEMHALTAADATPARGVAGERHEFWGALQERLGPVLDKVLGPALDGGAQRIAVLAPGSLRPLPLLGVVVGGRPLFERAAVLHLPSLGLARVREEGSRDACLLGRQRAAGDTSFGESAVETLRRWFEPRILRPPREVTTTIVEVDQLEPIARTLRSLRLYGAGSAVTTSPALACLTLEGQRHFSEKNTRRLFLPRCEVEIWGATSGSGPVEAILRDDRDQIPGLARSFLLSGAVGALDLAWPVPDLVKALVCERFGVARRAGGMNGPAALAAALEWSAEILRQWRGAASGTWSPGDALGWVDEARRAAARDAGLRSESVVAFAMRADAPSLAGLSVPEILEEACCPAHLAAFRWWGWLEG</sequence>
<feature type="compositionally biased region" description="Basic and acidic residues" evidence="1">
    <location>
        <begin position="919"/>
        <end position="930"/>
    </location>
</feature>